<evidence type="ECO:0008006" key="4">
    <source>
        <dbReference type="Google" id="ProtNLM"/>
    </source>
</evidence>
<dbReference type="InParanoid" id="M4BGB5"/>
<dbReference type="OMA" id="HARHVHD"/>
<accession>M4BGB5</accession>
<keyword evidence="1" id="KW-0812">Transmembrane</keyword>
<dbReference type="EMBL" id="JH598234">
    <property type="status" value="NOT_ANNOTATED_CDS"/>
    <property type="molecule type" value="Genomic_DNA"/>
</dbReference>
<dbReference type="EnsemblProtists" id="HpaT805336">
    <property type="protein sequence ID" value="HpaP805336"/>
    <property type="gene ID" value="HpaG805336"/>
</dbReference>
<proteinExistence type="predicted"/>
<dbReference type="VEuPathDB" id="FungiDB:HpaG805336"/>
<keyword evidence="1" id="KW-1133">Transmembrane helix</keyword>
<dbReference type="Proteomes" id="UP000011713">
    <property type="component" value="Unassembled WGS sequence"/>
</dbReference>
<name>M4BGB5_HYAAE</name>
<dbReference type="HOGENOM" id="CLU_1028419_0_0_1"/>
<feature type="transmembrane region" description="Helical" evidence="1">
    <location>
        <begin position="141"/>
        <end position="167"/>
    </location>
</feature>
<sequence length="237" mass="27174">MSSTVEDARSRNLNKRVKLQSKRLRHLWPRIVAFLGPLDVVVVGSTCRQLHRLLDNDRVWQARYDRVVQDQVTRLLVPHLETRFDADLPVKEKLRRVIRARRVHDPANVLQRRLREAERKAFRAKLHQRTMRNVVWMNVPLVLAVCCLSFVLVTDLLLLIAVMVLSVGDLVGKALYTVGMLVAMETVIMLVEIVAWSSPVQVAHAFLVLLALIFNAVLAAKEKKDYTRKLAAFLPSY</sequence>
<reference evidence="3" key="1">
    <citation type="journal article" date="2010" name="Science">
        <title>Signatures of adaptation to obligate biotrophy in the Hyaloperonospora arabidopsidis genome.</title>
        <authorList>
            <person name="Baxter L."/>
            <person name="Tripathy S."/>
            <person name="Ishaque N."/>
            <person name="Boot N."/>
            <person name="Cabral A."/>
            <person name="Kemen E."/>
            <person name="Thines M."/>
            <person name="Ah-Fong A."/>
            <person name="Anderson R."/>
            <person name="Badejoko W."/>
            <person name="Bittner-Eddy P."/>
            <person name="Boore J.L."/>
            <person name="Chibucos M.C."/>
            <person name="Coates M."/>
            <person name="Dehal P."/>
            <person name="Delehaunty K."/>
            <person name="Dong S."/>
            <person name="Downton P."/>
            <person name="Dumas B."/>
            <person name="Fabro G."/>
            <person name="Fronick C."/>
            <person name="Fuerstenberg S.I."/>
            <person name="Fulton L."/>
            <person name="Gaulin E."/>
            <person name="Govers F."/>
            <person name="Hughes L."/>
            <person name="Humphray S."/>
            <person name="Jiang R.H."/>
            <person name="Judelson H."/>
            <person name="Kamoun S."/>
            <person name="Kyung K."/>
            <person name="Meijer H."/>
            <person name="Minx P."/>
            <person name="Morris P."/>
            <person name="Nelson J."/>
            <person name="Phuntumart V."/>
            <person name="Qutob D."/>
            <person name="Rehmany A."/>
            <person name="Rougon-Cardoso A."/>
            <person name="Ryden P."/>
            <person name="Torto-Alalibo T."/>
            <person name="Studholme D."/>
            <person name="Wang Y."/>
            <person name="Win J."/>
            <person name="Wood J."/>
            <person name="Clifton S.W."/>
            <person name="Rogers J."/>
            <person name="Van den Ackerveken G."/>
            <person name="Jones J.D."/>
            <person name="McDowell J.M."/>
            <person name="Beynon J."/>
            <person name="Tyler B.M."/>
        </authorList>
    </citation>
    <scope>NUCLEOTIDE SEQUENCE [LARGE SCALE GENOMIC DNA]</scope>
    <source>
        <strain evidence="3">Emoy2</strain>
    </source>
</reference>
<dbReference type="AlphaFoldDB" id="M4BGB5"/>
<dbReference type="InterPro" id="IPR036047">
    <property type="entry name" value="F-box-like_dom_sf"/>
</dbReference>
<dbReference type="SUPFAM" id="SSF81383">
    <property type="entry name" value="F-box domain"/>
    <property type="match status" value="1"/>
</dbReference>
<feature type="transmembrane region" description="Helical" evidence="1">
    <location>
        <begin position="202"/>
        <end position="220"/>
    </location>
</feature>
<protein>
    <recommendedName>
        <fullName evidence="4">F-box domain-containing protein</fullName>
    </recommendedName>
</protein>
<feature type="transmembrane region" description="Helical" evidence="1">
    <location>
        <begin position="174"/>
        <end position="196"/>
    </location>
</feature>
<evidence type="ECO:0000313" key="3">
    <source>
        <dbReference type="Proteomes" id="UP000011713"/>
    </source>
</evidence>
<evidence type="ECO:0000313" key="2">
    <source>
        <dbReference type="EnsemblProtists" id="HpaP805336"/>
    </source>
</evidence>
<dbReference type="eggNOG" id="ENOG502S2ZB">
    <property type="taxonomic scope" value="Eukaryota"/>
</dbReference>
<evidence type="ECO:0000256" key="1">
    <source>
        <dbReference type="SAM" id="Phobius"/>
    </source>
</evidence>
<reference evidence="2" key="2">
    <citation type="submission" date="2015-06" db="UniProtKB">
        <authorList>
            <consortium name="EnsemblProtists"/>
        </authorList>
    </citation>
    <scope>IDENTIFICATION</scope>
    <source>
        <strain evidence="2">Emoy2</strain>
    </source>
</reference>
<keyword evidence="1" id="KW-0472">Membrane</keyword>
<keyword evidence="3" id="KW-1185">Reference proteome</keyword>
<organism evidence="2 3">
    <name type="scientific">Hyaloperonospora arabidopsidis (strain Emoy2)</name>
    <name type="common">Downy mildew agent</name>
    <name type="synonym">Peronospora arabidopsidis</name>
    <dbReference type="NCBI Taxonomy" id="559515"/>
    <lineage>
        <taxon>Eukaryota</taxon>
        <taxon>Sar</taxon>
        <taxon>Stramenopiles</taxon>
        <taxon>Oomycota</taxon>
        <taxon>Peronosporomycetes</taxon>
        <taxon>Peronosporales</taxon>
        <taxon>Peronosporaceae</taxon>
        <taxon>Hyaloperonospora</taxon>
    </lineage>
</organism>
<dbReference type="STRING" id="559515.M4BGB5"/>